<dbReference type="InterPro" id="IPR011990">
    <property type="entry name" value="TPR-like_helical_dom_sf"/>
</dbReference>
<feature type="repeat" description="TPR" evidence="5">
    <location>
        <begin position="124"/>
        <end position="157"/>
    </location>
</feature>
<feature type="compositionally biased region" description="Polar residues" evidence="6">
    <location>
        <begin position="331"/>
        <end position="343"/>
    </location>
</feature>
<gene>
    <name evidence="8" type="ORF">BZG36_01336</name>
</gene>
<evidence type="ECO:0000259" key="7">
    <source>
        <dbReference type="Pfam" id="PF13877"/>
    </source>
</evidence>
<sequence>MQDLDSVWNQVQQWQADTRNQIQGDAEQTPQVGVRPYSEIQIDDAANDVLTATPIGKVGSGKQINSAVGGDGSGATKNTVKEVSPTKAKSEALSSKEKVTVSQSTPSIASASKGKTTPRAQEQALVEKDLGNKAFASKQYAEAIAHYAQAARLDPSNAVFYVNSAQCWLKLERYAEAEKECSKGLKIQPSNVKALWRRAIARHALGKLSDAQSDLEAALRLEPNNKTVSEELAKLKAKKQSRAKKPSNKKTTPSSPSEPKKSIPTTPVAPAKPSNDSKPRRIPIVEKDYIPELEKFKTSGSSPPVKLTHTANEATSATSSTPAIPKEDSDNGQITPTQASPTKPTKPDAAGKPDDFRNLSSTTIPMRVPKTAQDFERDWRTFRSRGSEALYQYLKIIPTATYPILFKSVLEPSYFDQIIKTLKQHYIPNEKPETILNTLTALSTIPRFNMLIMFLEDKQRKDLADLFQSLHTLPSTQWKPLAAKFGVQ</sequence>
<evidence type="ECO:0000313" key="8">
    <source>
        <dbReference type="EMBL" id="OZJ05727.1"/>
    </source>
</evidence>
<dbReference type="Proteomes" id="UP000242875">
    <property type="component" value="Unassembled WGS sequence"/>
</dbReference>
<dbReference type="InterPro" id="IPR051966">
    <property type="entry name" value="RPAP3"/>
</dbReference>
<feature type="region of interest" description="Disordered" evidence="6">
    <location>
        <begin position="295"/>
        <end position="368"/>
    </location>
</feature>
<dbReference type="Pfam" id="PF13877">
    <property type="entry name" value="RPAP3_C"/>
    <property type="match status" value="1"/>
</dbReference>
<feature type="compositionally biased region" description="Low complexity" evidence="6">
    <location>
        <begin position="249"/>
        <end position="266"/>
    </location>
</feature>
<feature type="domain" description="RNA-polymerase II-associated protein 3-like C-terminal" evidence="7">
    <location>
        <begin position="369"/>
        <end position="460"/>
    </location>
</feature>
<name>A0A261Y546_9FUNG</name>
<dbReference type="PANTHER" id="PTHR46423:SF1">
    <property type="entry name" value="RNA POLYMERASE II-ASSOCIATED PROTEIN 3"/>
    <property type="match status" value="1"/>
</dbReference>
<dbReference type="Pfam" id="PF14559">
    <property type="entry name" value="TPR_19"/>
    <property type="match status" value="1"/>
</dbReference>
<evidence type="ECO:0000256" key="2">
    <source>
        <dbReference type="ARBA" id="ARBA00022803"/>
    </source>
</evidence>
<dbReference type="OrthoDB" id="629492at2759"/>
<keyword evidence="1" id="KW-0677">Repeat</keyword>
<feature type="compositionally biased region" description="Basic and acidic residues" evidence="6">
    <location>
        <begin position="88"/>
        <end position="99"/>
    </location>
</feature>
<comment type="caution">
    <text evidence="8">The sequence shown here is derived from an EMBL/GenBank/DDBJ whole genome shotgun (WGS) entry which is preliminary data.</text>
</comment>
<keyword evidence="2 5" id="KW-0802">TPR repeat</keyword>
<reference evidence="8 9" key="1">
    <citation type="journal article" date="2017" name="Mycologia">
        <title>Bifiguratus adelaidae, gen. et sp. nov., a new member of Mucoromycotina in endophytic and soil-dwelling habitats.</title>
        <authorList>
            <person name="Torres-Cruz T.J."/>
            <person name="Billingsley Tobias T.L."/>
            <person name="Almatruk M."/>
            <person name="Hesse C."/>
            <person name="Kuske C.R."/>
            <person name="Desiro A."/>
            <person name="Benucci G.M."/>
            <person name="Bonito G."/>
            <person name="Stajich J.E."/>
            <person name="Dunlap C."/>
            <person name="Arnold A.E."/>
            <person name="Porras-Alfaro A."/>
        </authorList>
    </citation>
    <scope>NUCLEOTIDE SEQUENCE [LARGE SCALE GENOMIC DNA]</scope>
    <source>
        <strain evidence="8 9">AZ0501</strain>
    </source>
</reference>
<dbReference type="InterPro" id="IPR025986">
    <property type="entry name" value="RPAP3-like_C"/>
</dbReference>
<feature type="region of interest" description="Disordered" evidence="6">
    <location>
        <begin position="56"/>
        <end position="121"/>
    </location>
</feature>
<dbReference type="SMART" id="SM00028">
    <property type="entry name" value="TPR"/>
    <property type="match status" value="3"/>
</dbReference>
<dbReference type="Gene3D" id="1.25.40.10">
    <property type="entry name" value="Tetratricopeptide repeat domain"/>
    <property type="match status" value="1"/>
</dbReference>
<feature type="compositionally biased region" description="Polar residues" evidence="6">
    <location>
        <begin position="100"/>
        <end position="120"/>
    </location>
</feature>
<dbReference type="PROSITE" id="PS50005">
    <property type="entry name" value="TPR"/>
    <property type="match status" value="2"/>
</dbReference>
<accession>A0A261Y546</accession>
<keyword evidence="9" id="KW-1185">Reference proteome</keyword>
<proteinExistence type="inferred from homology"/>
<comment type="similarity">
    <text evidence="3">Belongs to the RPAP3 family.</text>
</comment>
<dbReference type="InterPro" id="IPR019734">
    <property type="entry name" value="TPR_rpt"/>
</dbReference>
<feature type="region of interest" description="Disordered" evidence="6">
    <location>
        <begin position="233"/>
        <end position="283"/>
    </location>
</feature>
<evidence type="ECO:0000256" key="6">
    <source>
        <dbReference type="SAM" id="MobiDB-lite"/>
    </source>
</evidence>
<protein>
    <recommendedName>
        <fullName evidence="4">RNA polymerase II-associated protein 3</fullName>
    </recommendedName>
</protein>
<dbReference type="SUPFAM" id="SSF48452">
    <property type="entry name" value="TPR-like"/>
    <property type="match status" value="1"/>
</dbReference>
<evidence type="ECO:0000256" key="3">
    <source>
        <dbReference type="ARBA" id="ARBA00038275"/>
    </source>
</evidence>
<feature type="compositionally biased region" description="Basic residues" evidence="6">
    <location>
        <begin position="235"/>
        <end position="248"/>
    </location>
</feature>
<evidence type="ECO:0000313" key="9">
    <source>
        <dbReference type="Proteomes" id="UP000242875"/>
    </source>
</evidence>
<organism evidence="8 9">
    <name type="scientific">Bifiguratus adelaidae</name>
    <dbReference type="NCBI Taxonomy" id="1938954"/>
    <lineage>
        <taxon>Eukaryota</taxon>
        <taxon>Fungi</taxon>
        <taxon>Fungi incertae sedis</taxon>
        <taxon>Mucoromycota</taxon>
        <taxon>Mucoromycotina</taxon>
        <taxon>Endogonomycetes</taxon>
        <taxon>Endogonales</taxon>
        <taxon>Endogonales incertae sedis</taxon>
        <taxon>Bifiguratus</taxon>
    </lineage>
</organism>
<feature type="compositionally biased region" description="Basic and acidic residues" evidence="6">
    <location>
        <begin position="345"/>
        <end position="357"/>
    </location>
</feature>
<dbReference type="EMBL" id="MVBO01000010">
    <property type="protein sequence ID" value="OZJ05727.1"/>
    <property type="molecule type" value="Genomic_DNA"/>
</dbReference>
<evidence type="ECO:0000256" key="4">
    <source>
        <dbReference type="ARBA" id="ARBA00040133"/>
    </source>
</evidence>
<evidence type="ECO:0000256" key="1">
    <source>
        <dbReference type="ARBA" id="ARBA00022737"/>
    </source>
</evidence>
<dbReference type="PANTHER" id="PTHR46423">
    <property type="entry name" value="RNA POLYMERASE II-ASSOCIATED PROTEIN 3"/>
    <property type="match status" value="1"/>
</dbReference>
<feature type="compositionally biased region" description="Low complexity" evidence="6">
    <location>
        <begin position="308"/>
        <end position="321"/>
    </location>
</feature>
<evidence type="ECO:0000256" key="5">
    <source>
        <dbReference type="PROSITE-ProRule" id="PRU00339"/>
    </source>
</evidence>
<dbReference type="GO" id="GO:0101031">
    <property type="term" value="C:protein folding chaperone complex"/>
    <property type="evidence" value="ECO:0007669"/>
    <property type="project" value="TreeGrafter"/>
</dbReference>
<feature type="repeat" description="TPR" evidence="5">
    <location>
        <begin position="192"/>
        <end position="225"/>
    </location>
</feature>
<dbReference type="AlphaFoldDB" id="A0A261Y546"/>